<evidence type="ECO:0000313" key="1">
    <source>
        <dbReference type="EMBL" id="KAK1941155.1"/>
    </source>
</evidence>
<proteinExistence type="predicted"/>
<dbReference type="EMBL" id="JASMQC010000012">
    <property type="protein sequence ID" value="KAK1941155.1"/>
    <property type="molecule type" value="Genomic_DNA"/>
</dbReference>
<accession>A0AAD9GM85</accession>
<protein>
    <submittedName>
        <fullName evidence="1">Uncharacterized protein</fullName>
    </submittedName>
</protein>
<sequence length="148" mass="16607">MKERDISQALSELIALDVLIDEPVMALLSDLNGHWQFFWVSDTINNHGNIRSVTIHDPSEAFAVIRTVLDQSPSADAEISLPCFQEPVKRQRLSRVLPSIAEASDGGWIRECIKRYYDSTSMLGPDIEMARAVAREVTRSIPTLSYFG</sequence>
<dbReference type="AlphaFoldDB" id="A0AAD9GM85"/>
<keyword evidence="2" id="KW-1185">Reference proteome</keyword>
<gene>
    <name evidence="1" type="ORF">P3T76_007021</name>
</gene>
<evidence type="ECO:0000313" key="2">
    <source>
        <dbReference type="Proteomes" id="UP001259832"/>
    </source>
</evidence>
<organism evidence="1 2">
    <name type="scientific">Phytophthora citrophthora</name>
    <dbReference type="NCBI Taxonomy" id="4793"/>
    <lineage>
        <taxon>Eukaryota</taxon>
        <taxon>Sar</taxon>
        <taxon>Stramenopiles</taxon>
        <taxon>Oomycota</taxon>
        <taxon>Peronosporomycetes</taxon>
        <taxon>Peronosporales</taxon>
        <taxon>Peronosporaceae</taxon>
        <taxon>Phytophthora</taxon>
    </lineage>
</organism>
<name>A0AAD9GM85_9STRA</name>
<reference evidence="1" key="1">
    <citation type="submission" date="2023-08" db="EMBL/GenBank/DDBJ databases">
        <title>Reference Genome Resource for the Citrus Pathogen Phytophthora citrophthora.</title>
        <authorList>
            <person name="Moller H."/>
            <person name="Coetzee B."/>
            <person name="Rose L.J."/>
            <person name="Van Niekerk J.M."/>
        </authorList>
    </citation>
    <scope>NUCLEOTIDE SEQUENCE</scope>
    <source>
        <strain evidence="1">STE-U-9442</strain>
    </source>
</reference>
<comment type="caution">
    <text evidence="1">The sequence shown here is derived from an EMBL/GenBank/DDBJ whole genome shotgun (WGS) entry which is preliminary data.</text>
</comment>
<dbReference type="Proteomes" id="UP001259832">
    <property type="component" value="Unassembled WGS sequence"/>
</dbReference>